<protein>
    <submittedName>
        <fullName evidence="1">Uncharacterized protein</fullName>
    </submittedName>
</protein>
<keyword evidence="2" id="KW-1185">Reference proteome</keyword>
<reference evidence="1 2" key="1">
    <citation type="submission" date="2023-11" db="EMBL/GenBank/DDBJ databases">
        <authorList>
            <person name="Okamura Y."/>
        </authorList>
    </citation>
    <scope>NUCLEOTIDE SEQUENCE [LARGE SCALE GENOMIC DNA]</scope>
</reference>
<gene>
    <name evidence="1" type="ORF">LNINA_LOCUS14917</name>
</gene>
<proteinExistence type="predicted"/>
<accession>A0AAV1K2Y5</accession>
<name>A0AAV1K2Y5_9NEOP</name>
<dbReference type="Proteomes" id="UP001497472">
    <property type="component" value="Unassembled WGS sequence"/>
</dbReference>
<organism evidence="1 2">
    <name type="scientific">Leptosia nina</name>
    <dbReference type="NCBI Taxonomy" id="320188"/>
    <lineage>
        <taxon>Eukaryota</taxon>
        <taxon>Metazoa</taxon>
        <taxon>Ecdysozoa</taxon>
        <taxon>Arthropoda</taxon>
        <taxon>Hexapoda</taxon>
        <taxon>Insecta</taxon>
        <taxon>Pterygota</taxon>
        <taxon>Neoptera</taxon>
        <taxon>Endopterygota</taxon>
        <taxon>Lepidoptera</taxon>
        <taxon>Glossata</taxon>
        <taxon>Ditrysia</taxon>
        <taxon>Papilionoidea</taxon>
        <taxon>Pieridae</taxon>
        <taxon>Pierinae</taxon>
        <taxon>Leptosia</taxon>
    </lineage>
</organism>
<evidence type="ECO:0000313" key="1">
    <source>
        <dbReference type="EMBL" id="CAK1556150.1"/>
    </source>
</evidence>
<evidence type="ECO:0000313" key="2">
    <source>
        <dbReference type="Proteomes" id="UP001497472"/>
    </source>
</evidence>
<dbReference type="EMBL" id="CAVLEF010000283">
    <property type="protein sequence ID" value="CAK1556150.1"/>
    <property type="molecule type" value="Genomic_DNA"/>
</dbReference>
<sequence length="220" mass="24965">MCLDYFYNVIYSIFDECVPRKKPSRVRSEYSYPEWFNADIIHKIKRKALLHKQYKKSKSVKAYKEFSDCRAEVKKAISLALNSYRDRLQANLIDDPKSFWKFVNSSRKDRKSIGLRKNGEELTAEQSVNEFASFFESVYSPKKPKLSLQDAITGAGVGNEAARIEIPQLKLSEGSAGNGRNDPHSDFNHSINIWSHVLERQWPSSSGSGAGALAESGLTY</sequence>
<dbReference type="AlphaFoldDB" id="A0AAV1K2Y5"/>
<comment type="caution">
    <text evidence="1">The sequence shown here is derived from an EMBL/GenBank/DDBJ whole genome shotgun (WGS) entry which is preliminary data.</text>
</comment>